<comment type="similarity">
    <text evidence="1">Belongs to the bacterial secretin family.</text>
</comment>
<dbReference type="Proteomes" id="UP000182894">
    <property type="component" value="Unassembled WGS sequence"/>
</dbReference>
<reference evidence="6" key="1">
    <citation type="submission" date="2016-10" db="EMBL/GenBank/DDBJ databases">
        <authorList>
            <person name="Varghese N."/>
            <person name="Submissions S."/>
        </authorList>
    </citation>
    <scope>NUCLEOTIDE SEQUENCE [LARGE SCALE GENOMIC DNA]</scope>
    <source>
        <strain evidence="6">ATCC 700689</strain>
    </source>
</reference>
<dbReference type="AlphaFoldDB" id="A0A1G7XMQ4"/>
<dbReference type="Pfam" id="PF13629">
    <property type="entry name" value="T2SS-T3SS_pil_N"/>
    <property type="match status" value="1"/>
</dbReference>
<evidence type="ECO:0000259" key="3">
    <source>
        <dbReference type="Pfam" id="PF00263"/>
    </source>
</evidence>
<feature type="chain" id="PRO_5010161577" evidence="2">
    <location>
        <begin position="29"/>
        <end position="438"/>
    </location>
</feature>
<dbReference type="InterPro" id="IPR001775">
    <property type="entry name" value="GspD/PilQ"/>
</dbReference>
<feature type="domain" description="Pilus formation protein N-terminal" evidence="4">
    <location>
        <begin position="41"/>
        <end position="111"/>
    </location>
</feature>
<evidence type="ECO:0000256" key="2">
    <source>
        <dbReference type="SAM" id="SignalP"/>
    </source>
</evidence>
<dbReference type="GO" id="GO:0015627">
    <property type="term" value="C:type II protein secretion system complex"/>
    <property type="evidence" value="ECO:0007669"/>
    <property type="project" value="TreeGrafter"/>
</dbReference>
<dbReference type="OrthoDB" id="9775455at2"/>
<feature type="domain" description="Type II/III secretion system secretin-like" evidence="3">
    <location>
        <begin position="234"/>
        <end position="395"/>
    </location>
</feature>
<sequence>MSKCFRPMLNRVVLAFSAGCLYQGAVVAAPAGCAGLSAMPAAMEIGQGVQQDIRSPVAITRLAVGDPKIADVHVNDGDSSGYLLTGVGPGTTSLMVWTACSSSPRQSMVFVRGTAKTAMTDTLIPPSEDPLLPSQVQTDIRFVEVSRTKLKEASTSIFGKGSNNFLFGAPGTVGGIGVTPGTVPGVPRPIGTPDSVAGPSGAIIKGRPLIPLNNNSFNIVWGGGSSKVLGMLNAMENSGFAYTLARPSLVALSGQSASFLAGGEFPVPVPNGEGNGISIEYKEYGVRLTLTPTVVGRNRITLKVAPEVSELDFTAGVTIAGTTVPALNVRRTDTSVSLADGESFVISGLINTSNIASVDKFPGLGDIPILGALFRSSQINRDERELLMIVTPHLVQPLAANAPLPSLPGEGLRNYDPSFLKMYFLENGSFDRRSGLSQ</sequence>
<dbReference type="PRINTS" id="PR00811">
    <property type="entry name" value="BCTERIALGSPD"/>
</dbReference>
<dbReference type="PANTHER" id="PTHR30332:SF17">
    <property type="entry name" value="TYPE IV PILIATION SYSTEM PROTEIN DR_0774-RELATED"/>
    <property type="match status" value="1"/>
</dbReference>
<dbReference type="STRING" id="89065.SAMN05216605_103336"/>
<dbReference type="Pfam" id="PF00263">
    <property type="entry name" value="Secretin"/>
    <property type="match status" value="1"/>
</dbReference>
<dbReference type="InterPro" id="IPR032789">
    <property type="entry name" value="T2SS-T3SS_pil_N"/>
</dbReference>
<organism evidence="5 6">
    <name type="scientific">Pseudomonas abietaniphila</name>
    <dbReference type="NCBI Taxonomy" id="89065"/>
    <lineage>
        <taxon>Bacteria</taxon>
        <taxon>Pseudomonadati</taxon>
        <taxon>Pseudomonadota</taxon>
        <taxon>Gammaproteobacteria</taxon>
        <taxon>Pseudomonadales</taxon>
        <taxon>Pseudomonadaceae</taxon>
        <taxon>Pseudomonas</taxon>
    </lineage>
</organism>
<dbReference type="PANTHER" id="PTHR30332">
    <property type="entry name" value="PROBABLE GENERAL SECRETION PATHWAY PROTEIN D"/>
    <property type="match status" value="1"/>
</dbReference>
<proteinExistence type="inferred from homology"/>
<protein>
    <submittedName>
        <fullName evidence="5">Pilus assembly protein CpaC</fullName>
    </submittedName>
</protein>
<name>A0A1G7XMQ4_9PSED</name>
<evidence type="ECO:0000313" key="6">
    <source>
        <dbReference type="Proteomes" id="UP000182894"/>
    </source>
</evidence>
<dbReference type="GO" id="GO:0009306">
    <property type="term" value="P:protein secretion"/>
    <property type="evidence" value="ECO:0007669"/>
    <property type="project" value="InterPro"/>
</dbReference>
<keyword evidence="6" id="KW-1185">Reference proteome</keyword>
<feature type="signal peptide" evidence="2">
    <location>
        <begin position="1"/>
        <end position="28"/>
    </location>
</feature>
<keyword evidence="2" id="KW-0732">Signal</keyword>
<evidence type="ECO:0000259" key="4">
    <source>
        <dbReference type="Pfam" id="PF13629"/>
    </source>
</evidence>
<dbReference type="InterPro" id="IPR050810">
    <property type="entry name" value="Bact_Secretion_Sys_Channel"/>
</dbReference>
<dbReference type="EMBL" id="FNCO01000003">
    <property type="protein sequence ID" value="SDG85509.1"/>
    <property type="molecule type" value="Genomic_DNA"/>
</dbReference>
<dbReference type="InterPro" id="IPR004846">
    <property type="entry name" value="T2SS/T3SS_dom"/>
</dbReference>
<gene>
    <name evidence="5" type="ORF">SAMN05216605_103336</name>
</gene>
<accession>A0A1G7XMQ4</accession>
<evidence type="ECO:0000313" key="5">
    <source>
        <dbReference type="EMBL" id="SDG85509.1"/>
    </source>
</evidence>
<evidence type="ECO:0000256" key="1">
    <source>
        <dbReference type="RuleBase" id="RU004003"/>
    </source>
</evidence>